<keyword evidence="1" id="KW-0732">Signal</keyword>
<evidence type="ECO:0000313" key="4">
    <source>
        <dbReference type="Proteomes" id="UP000011087"/>
    </source>
</evidence>
<evidence type="ECO:0000313" key="3">
    <source>
        <dbReference type="EnsemblProtists" id="EKX43874"/>
    </source>
</evidence>
<proteinExistence type="predicted"/>
<dbReference type="KEGG" id="gtt:GUITHDRAFT_163775"/>
<dbReference type="EnsemblProtists" id="EKX43874">
    <property type="protein sequence ID" value="EKX43874"/>
    <property type="gene ID" value="GUITHDRAFT_163775"/>
</dbReference>
<dbReference type="Proteomes" id="UP000011087">
    <property type="component" value="Unassembled WGS sequence"/>
</dbReference>
<protein>
    <submittedName>
        <fullName evidence="2 3">Uncharacterized protein</fullName>
    </submittedName>
</protein>
<feature type="chain" id="PRO_5008771037" evidence="1">
    <location>
        <begin position="25"/>
        <end position="106"/>
    </location>
</feature>
<dbReference type="AlphaFoldDB" id="L1J6Z4"/>
<dbReference type="GeneID" id="17300462"/>
<keyword evidence="4" id="KW-1185">Reference proteome</keyword>
<reference evidence="2 4" key="1">
    <citation type="journal article" date="2012" name="Nature">
        <title>Algal genomes reveal evolutionary mosaicism and the fate of nucleomorphs.</title>
        <authorList>
            <consortium name="DOE Joint Genome Institute"/>
            <person name="Curtis B.A."/>
            <person name="Tanifuji G."/>
            <person name="Burki F."/>
            <person name="Gruber A."/>
            <person name="Irimia M."/>
            <person name="Maruyama S."/>
            <person name="Arias M.C."/>
            <person name="Ball S.G."/>
            <person name="Gile G.H."/>
            <person name="Hirakawa Y."/>
            <person name="Hopkins J.F."/>
            <person name="Kuo A."/>
            <person name="Rensing S.A."/>
            <person name="Schmutz J."/>
            <person name="Symeonidi A."/>
            <person name="Elias M."/>
            <person name="Eveleigh R.J."/>
            <person name="Herman E.K."/>
            <person name="Klute M.J."/>
            <person name="Nakayama T."/>
            <person name="Obornik M."/>
            <person name="Reyes-Prieto A."/>
            <person name="Armbrust E.V."/>
            <person name="Aves S.J."/>
            <person name="Beiko R.G."/>
            <person name="Coutinho P."/>
            <person name="Dacks J.B."/>
            <person name="Durnford D.G."/>
            <person name="Fast N.M."/>
            <person name="Green B.R."/>
            <person name="Grisdale C.J."/>
            <person name="Hempel F."/>
            <person name="Henrissat B."/>
            <person name="Hoppner M.P."/>
            <person name="Ishida K."/>
            <person name="Kim E."/>
            <person name="Koreny L."/>
            <person name="Kroth P.G."/>
            <person name="Liu Y."/>
            <person name="Malik S.B."/>
            <person name="Maier U.G."/>
            <person name="McRose D."/>
            <person name="Mock T."/>
            <person name="Neilson J.A."/>
            <person name="Onodera N.T."/>
            <person name="Poole A.M."/>
            <person name="Pritham E.J."/>
            <person name="Richards T.A."/>
            <person name="Rocap G."/>
            <person name="Roy S.W."/>
            <person name="Sarai C."/>
            <person name="Schaack S."/>
            <person name="Shirato S."/>
            <person name="Slamovits C.H."/>
            <person name="Spencer D.F."/>
            <person name="Suzuki S."/>
            <person name="Worden A.Z."/>
            <person name="Zauner S."/>
            <person name="Barry K."/>
            <person name="Bell C."/>
            <person name="Bharti A.K."/>
            <person name="Crow J.A."/>
            <person name="Grimwood J."/>
            <person name="Kramer R."/>
            <person name="Lindquist E."/>
            <person name="Lucas S."/>
            <person name="Salamov A."/>
            <person name="McFadden G.I."/>
            <person name="Lane C.E."/>
            <person name="Keeling P.J."/>
            <person name="Gray M.W."/>
            <person name="Grigoriev I.V."/>
            <person name="Archibald J.M."/>
        </authorList>
    </citation>
    <scope>NUCLEOTIDE SEQUENCE</scope>
    <source>
        <strain evidence="2 4">CCMP2712</strain>
    </source>
</reference>
<organism evidence="2">
    <name type="scientific">Guillardia theta (strain CCMP2712)</name>
    <name type="common">Cryptophyte</name>
    <dbReference type="NCBI Taxonomy" id="905079"/>
    <lineage>
        <taxon>Eukaryota</taxon>
        <taxon>Cryptophyceae</taxon>
        <taxon>Pyrenomonadales</taxon>
        <taxon>Geminigeraceae</taxon>
        <taxon>Guillardia</taxon>
    </lineage>
</organism>
<dbReference type="EMBL" id="JH993008">
    <property type="protein sequence ID" value="EKX43874.1"/>
    <property type="molecule type" value="Genomic_DNA"/>
</dbReference>
<feature type="signal peptide" evidence="1">
    <location>
        <begin position="1"/>
        <end position="24"/>
    </location>
</feature>
<reference evidence="3" key="3">
    <citation type="submission" date="2016-03" db="UniProtKB">
        <authorList>
            <consortium name="EnsemblProtists"/>
        </authorList>
    </citation>
    <scope>IDENTIFICATION</scope>
</reference>
<dbReference type="HOGENOM" id="CLU_2228331_0_0_1"/>
<dbReference type="RefSeq" id="XP_005830854.1">
    <property type="nucleotide sequence ID" value="XM_005830797.1"/>
</dbReference>
<evidence type="ECO:0000256" key="1">
    <source>
        <dbReference type="SAM" id="SignalP"/>
    </source>
</evidence>
<sequence length="106" mass="11398">MARARWLVVAAMAAMAILGHSTRAAECYDKPGWHSPQNDLVTCSWFAAPPKNDEYNKCSTFNRAFDVYDGHTASSACCTCGGGCRPAILTGNDPSCNVSWVYTGTV</sequence>
<name>L1J6Z4_GUITC</name>
<evidence type="ECO:0000313" key="2">
    <source>
        <dbReference type="EMBL" id="EKX43874.1"/>
    </source>
</evidence>
<reference evidence="4" key="2">
    <citation type="submission" date="2012-11" db="EMBL/GenBank/DDBJ databases">
        <authorList>
            <person name="Kuo A."/>
            <person name="Curtis B.A."/>
            <person name="Tanifuji G."/>
            <person name="Burki F."/>
            <person name="Gruber A."/>
            <person name="Irimia M."/>
            <person name="Maruyama S."/>
            <person name="Arias M.C."/>
            <person name="Ball S.G."/>
            <person name="Gile G.H."/>
            <person name="Hirakawa Y."/>
            <person name="Hopkins J.F."/>
            <person name="Rensing S.A."/>
            <person name="Schmutz J."/>
            <person name="Symeonidi A."/>
            <person name="Elias M."/>
            <person name="Eveleigh R.J."/>
            <person name="Herman E.K."/>
            <person name="Klute M.J."/>
            <person name="Nakayama T."/>
            <person name="Obornik M."/>
            <person name="Reyes-Prieto A."/>
            <person name="Armbrust E.V."/>
            <person name="Aves S.J."/>
            <person name="Beiko R.G."/>
            <person name="Coutinho P."/>
            <person name="Dacks J.B."/>
            <person name="Durnford D.G."/>
            <person name="Fast N.M."/>
            <person name="Green B.R."/>
            <person name="Grisdale C."/>
            <person name="Hempe F."/>
            <person name="Henrissat B."/>
            <person name="Hoppner M.P."/>
            <person name="Ishida K.-I."/>
            <person name="Kim E."/>
            <person name="Koreny L."/>
            <person name="Kroth P.G."/>
            <person name="Liu Y."/>
            <person name="Malik S.-B."/>
            <person name="Maier U.G."/>
            <person name="McRose D."/>
            <person name="Mock T."/>
            <person name="Neilson J.A."/>
            <person name="Onodera N.T."/>
            <person name="Poole A.M."/>
            <person name="Pritham E.J."/>
            <person name="Richards T.A."/>
            <person name="Rocap G."/>
            <person name="Roy S.W."/>
            <person name="Sarai C."/>
            <person name="Schaack S."/>
            <person name="Shirato S."/>
            <person name="Slamovits C.H."/>
            <person name="Spencer D.F."/>
            <person name="Suzuki S."/>
            <person name="Worden A.Z."/>
            <person name="Zauner S."/>
            <person name="Barry K."/>
            <person name="Bell C."/>
            <person name="Bharti A.K."/>
            <person name="Crow J.A."/>
            <person name="Grimwood J."/>
            <person name="Kramer R."/>
            <person name="Lindquist E."/>
            <person name="Lucas S."/>
            <person name="Salamov A."/>
            <person name="McFadden G.I."/>
            <person name="Lane C.E."/>
            <person name="Keeling P.J."/>
            <person name="Gray M.W."/>
            <person name="Grigoriev I.V."/>
            <person name="Archibald J.M."/>
        </authorList>
    </citation>
    <scope>NUCLEOTIDE SEQUENCE</scope>
    <source>
        <strain evidence="4">CCMP2712</strain>
    </source>
</reference>
<accession>L1J6Z4</accession>
<gene>
    <name evidence="2" type="ORF">GUITHDRAFT_163775</name>
</gene>
<dbReference type="PaxDb" id="55529-EKX43874"/>